<dbReference type="InterPro" id="IPR035994">
    <property type="entry name" value="Nucleoside_phosphorylase_sf"/>
</dbReference>
<dbReference type="Proteomes" id="UP000240493">
    <property type="component" value="Unassembled WGS sequence"/>
</dbReference>
<dbReference type="STRING" id="1042311.A0A2T3Z0V6"/>
<protein>
    <recommendedName>
        <fullName evidence="2">Nucleoside phosphorylase domain-containing protein</fullName>
    </recommendedName>
</protein>
<feature type="compositionally biased region" description="Polar residues" evidence="1">
    <location>
        <begin position="366"/>
        <end position="383"/>
    </location>
</feature>
<evidence type="ECO:0000259" key="2">
    <source>
        <dbReference type="Pfam" id="PF01048"/>
    </source>
</evidence>
<accession>A0A2T3Z0V6</accession>
<dbReference type="AlphaFoldDB" id="A0A2T3Z0V6"/>
<sequence length="472" mass="51814">MATVTAPSRPSRRDGFDIGIICALQEEYDAVCLVIDEFWDEDGDVYGRVIGDKNYYTTGCIGKHNVVVALLPEMGKANAAAVAANFRSSYSHLELVLLVGVCGGVPSPSRRDNEIMLGDVIISKSVVQYDFGRKYNGVFVRKDTLEGNLDRANKNIRSLIRNFETERSLELLQTQTARNLTQLQAKAKSKKRRGTRYKYAYPGTDSDRLFKPDYLHKHRPGHGCNVCDSKPDAICHEAHSAYCEENGCDQGRVISRNVHTEKQQLSEEQAQEPVIHIGAIASGDSVMKSGLERDKISQEEGIIAFEMEGAGIWEEVPSIIIKSVCDYADGHKIGNWKDFAAAVAAAAAKALLGRYIKTDRPLEEAAQQSVSTKVSETNATSTPVGEDARQSMPTEGLDKQHEVTGPVSEEASQQDTQAKVMDAKEHSPPPPYTKVCDSQGSNSRKRPHQPDDQPKKVAVRSAASANTTPDVY</sequence>
<name>A0A2T3Z0V6_TRIA4</name>
<dbReference type="SUPFAM" id="SSF53167">
    <property type="entry name" value="Purine and uridine phosphorylases"/>
    <property type="match status" value="1"/>
</dbReference>
<proteinExistence type="predicted"/>
<dbReference type="Gene3D" id="3.40.50.1580">
    <property type="entry name" value="Nucleoside phosphorylase domain"/>
    <property type="match status" value="1"/>
</dbReference>
<evidence type="ECO:0000256" key="1">
    <source>
        <dbReference type="SAM" id="MobiDB-lite"/>
    </source>
</evidence>
<dbReference type="EMBL" id="KZ679266">
    <property type="protein sequence ID" value="PTB38437.1"/>
    <property type="molecule type" value="Genomic_DNA"/>
</dbReference>
<dbReference type="PANTHER" id="PTHR46082">
    <property type="entry name" value="ATP/GTP-BINDING PROTEIN-RELATED"/>
    <property type="match status" value="1"/>
</dbReference>
<reference evidence="3 4" key="1">
    <citation type="submission" date="2016-07" db="EMBL/GenBank/DDBJ databases">
        <title>Multiple horizontal gene transfer events from other fungi enriched the ability of initially mycotrophic Trichoderma (Ascomycota) to feed on dead plant biomass.</title>
        <authorList>
            <consortium name="DOE Joint Genome Institute"/>
            <person name="Aerts A."/>
            <person name="Atanasova L."/>
            <person name="Chenthamara K."/>
            <person name="Zhang J."/>
            <person name="Grujic M."/>
            <person name="Henrissat B."/>
            <person name="Kuo A."/>
            <person name="Salamov A."/>
            <person name="Lipzen A."/>
            <person name="Labutti K."/>
            <person name="Barry K."/>
            <person name="Miao Y."/>
            <person name="Rahimi M.J."/>
            <person name="Shen Q."/>
            <person name="Grigoriev I.V."/>
            <person name="Kubicek C.P."/>
            <person name="Druzhinina I.S."/>
        </authorList>
    </citation>
    <scope>NUCLEOTIDE SEQUENCE [LARGE SCALE GENOMIC DNA]</scope>
    <source>
        <strain evidence="3 4">CBS 433.97</strain>
    </source>
</reference>
<keyword evidence="4" id="KW-1185">Reference proteome</keyword>
<dbReference type="InterPro" id="IPR000845">
    <property type="entry name" value="Nucleoside_phosphorylase_d"/>
</dbReference>
<feature type="domain" description="Nucleoside phosphorylase" evidence="2">
    <location>
        <begin position="17"/>
        <end position="137"/>
    </location>
</feature>
<organism evidence="3 4">
    <name type="scientific">Trichoderma asperellum (strain ATCC 204424 / CBS 433.97 / NBRC 101777)</name>
    <dbReference type="NCBI Taxonomy" id="1042311"/>
    <lineage>
        <taxon>Eukaryota</taxon>
        <taxon>Fungi</taxon>
        <taxon>Dikarya</taxon>
        <taxon>Ascomycota</taxon>
        <taxon>Pezizomycotina</taxon>
        <taxon>Sordariomycetes</taxon>
        <taxon>Hypocreomycetidae</taxon>
        <taxon>Hypocreales</taxon>
        <taxon>Hypocreaceae</taxon>
        <taxon>Trichoderma</taxon>
    </lineage>
</organism>
<dbReference type="GO" id="GO:0009116">
    <property type="term" value="P:nucleoside metabolic process"/>
    <property type="evidence" value="ECO:0007669"/>
    <property type="project" value="InterPro"/>
</dbReference>
<gene>
    <name evidence="3" type="ORF">M441DRAFT_60659</name>
</gene>
<dbReference type="GO" id="GO:0003824">
    <property type="term" value="F:catalytic activity"/>
    <property type="evidence" value="ECO:0007669"/>
    <property type="project" value="InterPro"/>
</dbReference>
<dbReference type="InterPro" id="IPR053137">
    <property type="entry name" value="NLR-like"/>
</dbReference>
<evidence type="ECO:0000313" key="3">
    <source>
        <dbReference type="EMBL" id="PTB38437.1"/>
    </source>
</evidence>
<dbReference type="PANTHER" id="PTHR46082:SF6">
    <property type="entry name" value="AAA+ ATPASE DOMAIN-CONTAINING PROTEIN-RELATED"/>
    <property type="match status" value="1"/>
</dbReference>
<feature type="region of interest" description="Disordered" evidence="1">
    <location>
        <begin position="366"/>
        <end position="472"/>
    </location>
</feature>
<evidence type="ECO:0000313" key="4">
    <source>
        <dbReference type="Proteomes" id="UP000240493"/>
    </source>
</evidence>
<dbReference type="OrthoDB" id="20872at2759"/>
<dbReference type="Pfam" id="PF01048">
    <property type="entry name" value="PNP_UDP_1"/>
    <property type="match status" value="1"/>
</dbReference>
<feature type="compositionally biased region" description="Polar residues" evidence="1">
    <location>
        <begin position="463"/>
        <end position="472"/>
    </location>
</feature>